<evidence type="ECO:0000313" key="2">
    <source>
        <dbReference type="Proteomes" id="UP000076738"/>
    </source>
</evidence>
<gene>
    <name evidence="1" type="ORF">CALVIDRAFT_557025</name>
</gene>
<keyword evidence="2" id="KW-1185">Reference proteome</keyword>
<organism evidence="1 2">
    <name type="scientific">Calocera viscosa (strain TUFC12733)</name>
    <dbReference type="NCBI Taxonomy" id="1330018"/>
    <lineage>
        <taxon>Eukaryota</taxon>
        <taxon>Fungi</taxon>
        <taxon>Dikarya</taxon>
        <taxon>Basidiomycota</taxon>
        <taxon>Agaricomycotina</taxon>
        <taxon>Dacrymycetes</taxon>
        <taxon>Dacrymycetales</taxon>
        <taxon>Dacrymycetaceae</taxon>
        <taxon>Calocera</taxon>
    </lineage>
</organism>
<protein>
    <submittedName>
        <fullName evidence="1">Uncharacterized protein</fullName>
    </submittedName>
</protein>
<evidence type="ECO:0000313" key="1">
    <source>
        <dbReference type="EMBL" id="KZO93355.1"/>
    </source>
</evidence>
<dbReference type="AlphaFoldDB" id="A0A167J8V6"/>
<proteinExistence type="predicted"/>
<name>A0A167J8V6_CALVF</name>
<sequence length="311" mass="35012">METNSATSTPVAAGSAVDQNKVFDDLVQSRLTKYGATETFNAALTLVAIVNTCSDLDQSLQNVDKAVEVLERNPWVTGIIEVAFHLKAYKIIKIEILDEPSESKPRTGIAWEKRKQRVSEGFIVDSDEFEEDSLDLEGFEGESDEDKELEKELGVKVGTRCTSLAGVDKCESCIRWGNSCSWSSRQPPQKGVPYAMWTNLGILFDHWVEWDRTQDRDGKLEAELEKNPAFMDGNWYTAHNSDKDWTWKQRGYRLEWLKEMLVRRLGGASGTGHTVFQPNTCMIVCDTDELPSMQEHGHILPNLLNGFNEGG</sequence>
<dbReference type="EMBL" id="KV417302">
    <property type="protein sequence ID" value="KZO93355.1"/>
    <property type="molecule type" value="Genomic_DNA"/>
</dbReference>
<reference evidence="1 2" key="1">
    <citation type="journal article" date="2016" name="Mol. Biol. Evol.">
        <title>Comparative Genomics of Early-Diverging Mushroom-Forming Fungi Provides Insights into the Origins of Lignocellulose Decay Capabilities.</title>
        <authorList>
            <person name="Nagy L.G."/>
            <person name="Riley R."/>
            <person name="Tritt A."/>
            <person name="Adam C."/>
            <person name="Daum C."/>
            <person name="Floudas D."/>
            <person name="Sun H."/>
            <person name="Yadav J.S."/>
            <person name="Pangilinan J."/>
            <person name="Larsson K.H."/>
            <person name="Matsuura K."/>
            <person name="Barry K."/>
            <person name="Labutti K."/>
            <person name="Kuo R."/>
            <person name="Ohm R.A."/>
            <person name="Bhattacharya S.S."/>
            <person name="Shirouzu T."/>
            <person name="Yoshinaga Y."/>
            <person name="Martin F.M."/>
            <person name="Grigoriev I.V."/>
            <person name="Hibbett D.S."/>
        </authorList>
    </citation>
    <scope>NUCLEOTIDE SEQUENCE [LARGE SCALE GENOMIC DNA]</scope>
    <source>
        <strain evidence="1 2">TUFC12733</strain>
    </source>
</reference>
<dbReference type="Proteomes" id="UP000076738">
    <property type="component" value="Unassembled WGS sequence"/>
</dbReference>
<accession>A0A167J8V6</accession>